<dbReference type="EMBL" id="QFWV02000005">
    <property type="protein sequence ID" value="RKF06832.1"/>
    <property type="molecule type" value="Genomic_DNA"/>
</dbReference>
<organism evidence="16 17">
    <name type="scientific">Oceaniradius stylonematis</name>
    <dbReference type="NCBI Taxonomy" id="2184161"/>
    <lineage>
        <taxon>Bacteria</taxon>
        <taxon>Pseudomonadati</taxon>
        <taxon>Pseudomonadota</taxon>
        <taxon>Alphaproteobacteria</taxon>
        <taxon>Hyphomicrobiales</taxon>
        <taxon>Ahrensiaceae</taxon>
        <taxon>Oceaniradius</taxon>
    </lineage>
</organism>
<evidence type="ECO:0000256" key="11">
    <source>
        <dbReference type="ARBA" id="ARBA00029774"/>
    </source>
</evidence>
<comment type="catalytic activity">
    <reaction evidence="12 13">
        <text>L-threonine + hydrogencarbonate + ATP = L-threonylcarbamoyladenylate + diphosphate + H2O</text>
        <dbReference type="Rhea" id="RHEA:36407"/>
        <dbReference type="ChEBI" id="CHEBI:15377"/>
        <dbReference type="ChEBI" id="CHEBI:17544"/>
        <dbReference type="ChEBI" id="CHEBI:30616"/>
        <dbReference type="ChEBI" id="CHEBI:33019"/>
        <dbReference type="ChEBI" id="CHEBI:57926"/>
        <dbReference type="ChEBI" id="CHEBI:73682"/>
        <dbReference type="EC" id="2.7.7.87"/>
    </reaction>
</comment>
<dbReference type="NCBIfam" id="TIGR00057">
    <property type="entry name" value="L-threonylcarbamoyladenylate synthase"/>
    <property type="match status" value="1"/>
</dbReference>
<feature type="binding site" evidence="14">
    <location>
        <position position="208"/>
    </location>
    <ligand>
        <name>ATP</name>
        <dbReference type="ChEBI" id="CHEBI:30616"/>
    </ligand>
</feature>
<dbReference type="PANTHER" id="PTHR17490">
    <property type="entry name" value="SUA5"/>
    <property type="match status" value="1"/>
</dbReference>
<evidence type="ECO:0000256" key="14">
    <source>
        <dbReference type="PIRSR" id="PIRSR004930-1"/>
    </source>
</evidence>
<dbReference type="OrthoDB" id="9814580at2"/>
<dbReference type="GO" id="GO:0003725">
    <property type="term" value="F:double-stranded RNA binding"/>
    <property type="evidence" value="ECO:0007669"/>
    <property type="project" value="UniProtKB-UniRule"/>
</dbReference>
<feature type="binding site" evidence="14">
    <location>
        <position position="48"/>
    </location>
    <ligand>
        <name>L-threonine</name>
        <dbReference type="ChEBI" id="CHEBI:57926"/>
    </ligand>
</feature>
<evidence type="ECO:0000256" key="1">
    <source>
        <dbReference type="ARBA" id="ARBA00004496"/>
    </source>
</evidence>
<keyword evidence="17" id="KW-1185">Reference proteome</keyword>
<evidence type="ECO:0000256" key="5">
    <source>
        <dbReference type="ARBA" id="ARBA00022490"/>
    </source>
</evidence>
<accession>A0A3A8A925</accession>
<dbReference type="PROSITE" id="PS51163">
    <property type="entry name" value="YRDC"/>
    <property type="match status" value="1"/>
</dbReference>
<reference evidence="16 17" key="1">
    <citation type="journal article" date="2018" name="Int. J. Syst. Bacteriol.">
        <title>Oceaniradius stylonemae gen. nov., sp. nov., isolated from a red alga, Stylonema cornu-cervi.</title>
        <authorList>
            <person name="Jeong S."/>
        </authorList>
    </citation>
    <scope>NUCLEOTIDE SEQUENCE [LARGE SCALE GENOMIC DNA]</scope>
    <source>
        <strain evidence="16 17">StC1</strain>
    </source>
</reference>
<dbReference type="AlphaFoldDB" id="A0A3A8A925"/>
<dbReference type="InterPro" id="IPR050156">
    <property type="entry name" value="TC-AMP_synthase_SUA5"/>
</dbReference>
<comment type="function">
    <text evidence="13">Required for the formation of a threonylcarbamoyl group on adenosine at position 37 (t(6)A37) in tRNAs that read codons beginning with adenine.</text>
</comment>
<keyword evidence="6 13" id="KW-0808">Transferase</keyword>
<feature type="binding site" evidence="14">
    <location>
        <position position="244"/>
    </location>
    <ligand>
        <name>ATP</name>
        <dbReference type="ChEBI" id="CHEBI:30616"/>
    </ligand>
</feature>
<dbReference type="GO" id="GO:0005524">
    <property type="term" value="F:ATP binding"/>
    <property type="evidence" value="ECO:0007669"/>
    <property type="project" value="UniProtKB-UniRule"/>
</dbReference>
<evidence type="ECO:0000256" key="4">
    <source>
        <dbReference type="ARBA" id="ARBA00015492"/>
    </source>
</evidence>
<dbReference type="PANTHER" id="PTHR17490:SF16">
    <property type="entry name" value="THREONYLCARBAMOYL-AMP SYNTHASE"/>
    <property type="match status" value="1"/>
</dbReference>
<dbReference type="Gene3D" id="3.90.870.10">
    <property type="entry name" value="DHBP synthase"/>
    <property type="match status" value="1"/>
</dbReference>
<keyword evidence="10 13" id="KW-0067">ATP-binding</keyword>
<evidence type="ECO:0000256" key="2">
    <source>
        <dbReference type="ARBA" id="ARBA00007663"/>
    </source>
</evidence>
<dbReference type="GO" id="GO:0061710">
    <property type="term" value="F:L-threonylcarbamoyladenylate synthase"/>
    <property type="evidence" value="ECO:0007669"/>
    <property type="project" value="UniProtKB-EC"/>
</dbReference>
<feature type="binding site" evidence="14">
    <location>
        <position position="131"/>
    </location>
    <ligand>
        <name>ATP</name>
        <dbReference type="ChEBI" id="CHEBI:30616"/>
    </ligand>
</feature>
<name>A0A3A8A925_9HYPH</name>
<feature type="binding site" evidence="14">
    <location>
        <position position="154"/>
    </location>
    <ligand>
        <name>L-threonine</name>
        <dbReference type="ChEBI" id="CHEBI:57926"/>
    </ligand>
</feature>
<dbReference type="Gene3D" id="3.40.50.11030">
    <property type="entry name" value="Threonylcarbamoyl-AMP synthase, C-terminal domain"/>
    <property type="match status" value="1"/>
</dbReference>
<evidence type="ECO:0000256" key="9">
    <source>
        <dbReference type="ARBA" id="ARBA00022741"/>
    </source>
</evidence>
<evidence type="ECO:0000256" key="13">
    <source>
        <dbReference type="PIRNR" id="PIRNR004930"/>
    </source>
</evidence>
<feature type="binding site" evidence="14">
    <location>
        <position position="71"/>
    </location>
    <ligand>
        <name>ATP</name>
        <dbReference type="ChEBI" id="CHEBI:30616"/>
    </ligand>
</feature>
<comment type="subcellular location">
    <subcellularLocation>
        <location evidence="1 13">Cytoplasm</location>
    </subcellularLocation>
</comment>
<sequence>MVLPDVANETLTRRTPAETVIVPADEDAVRRAARLLAEGDIAALPTETVYGLAADATNGEAVARIFAAKRRPRFNPLICHVDGLEMARGFADLGPLAERLADRFWPGPLTLVVPLGRRATIHPLVTAGLDTVAVRMPRGVARDVISALGRPVAAPSANRSGRISPTTAHAVRESLGDAVPLILDAGPARVGVESTIIDVSGDTPVCLRPGGIALADIERVIGQPVARAGADAAISAPGMLRSHYAPGLPVRLEAADVRPGEALLAFGSGQITGAGNAVAMANLSPAGDLTEAAANLFAMLDELDRSGAAAIAVMPIPGDGLGEAINDRLARAAAPRETP</sequence>
<dbReference type="GO" id="GO:0008033">
    <property type="term" value="P:tRNA processing"/>
    <property type="evidence" value="ECO:0007669"/>
    <property type="project" value="UniProtKB-KW"/>
</dbReference>
<dbReference type="InterPro" id="IPR010923">
    <property type="entry name" value="T(6)A37_SUA5"/>
</dbReference>
<dbReference type="InterPro" id="IPR006070">
    <property type="entry name" value="Sua5-like_dom"/>
</dbReference>
<feature type="binding site" evidence="14">
    <location>
        <position position="164"/>
    </location>
    <ligand>
        <name>ATP</name>
        <dbReference type="ChEBI" id="CHEBI:30616"/>
    </ligand>
</feature>
<evidence type="ECO:0000259" key="15">
    <source>
        <dbReference type="PROSITE" id="PS51163"/>
    </source>
</evidence>
<feature type="binding site" evidence="14">
    <location>
        <position position="135"/>
    </location>
    <ligand>
        <name>L-threonine</name>
        <dbReference type="ChEBI" id="CHEBI:57926"/>
    </ligand>
</feature>
<keyword evidence="5 13" id="KW-0963">Cytoplasm</keyword>
<dbReference type="GO" id="GO:0000049">
    <property type="term" value="F:tRNA binding"/>
    <property type="evidence" value="ECO:0007669"/>
    <property type="project" value="TreeGrafter"/>
</dbReference>
<dbReference type="GO" id="GO:0005737">
    <property type="term" value="C:cytoplasm"/>
    <property type="evidence" value="ECO:0007669"/>
    <property type="project" value="UniProtKB-SubCell"/>
</dbReference>
<feature type="binding site" evidence="14">
    <location>
        <position position="194"/>
    </location>
    <ligand>
        <name>L-threonine</name>
        <dbReference type="ChEBI" id="CHEBI:57926"/>
    </ligand>
</feature>
<protein>
    <recommendedName>
        <fullName evidence="4 13">Threonylcarbamoyl-AMP synthase</fullName>
        <shortName evidence="13">TC-AMP synthase</shortName>
        <ecNumber evidence="3 13">2.7.7.87</ecNumber>
    </recommendedName>
    <alternativeName>
        <fullName evidence="11 13">L-threonylcarbamoyladenylate synthase</fullName>
    </alternativeName>
</protein>
<feature type="binding site" evidence="14">
    <location>
        <position position="80"/>
    </location>
    <ligand>
        <name>L-threonine</name>
        <dbReference type="ChEBI" id="CHEBI:57926"/>
    </ligand>
</feature>
<feature type="domain" description="YrdC-like" evidence="15">
    <location>
        <begin position="26"/>
        <end position="212"/>
    </location>
</feature>
<keyword evidence="7 13" id="KW-0819">tRNA processing</keyword>
<evidence type="ECO:0000256" key="3">
    <source>
        <dbReference type="ARBA" id="ARBA00012584"/>
    </source>
</evidence>
<evidence type="ECO:0000256" key="6">
    <source>
        <dbReference type="ARBA" id="ARBA00022679"/>
    </source>
</evidence>
<dbReference type="InterPro" id="IPR017945">
    <property type="entry name" value="DHBP_synth_RibB-like_a/b_dom"/>
</dbReference>
<dbReference type="PIRSF" id="PIRSF004930">
    <property type="entry name" value="Tln_factor_SUA5"/>
    <property type="match status" value="1"/>
</dbReference>
<feature type="binding site" evidence="14">
    <location>
        <position position="75"/>
    </location>
    <ligand>
        <name>ATP</name>
        <dbReference type="ChEBI" id="CHEBI:30616"/>
    </ligand>
</feature>
<evidence type="ECO:0000256" key="10">
    <source>
        <dbReference type="ARBA" id="ARBA00022840"/>
    </source>
</evidence>
<dbReference type="InterPro" id="IPR038385">
    <property type="entry name" value="Sua5/YwlC_C"/>
</dbReference>
<dbReference type="Pfam" id="PF01300">
    <property type="entry name" value="Sua5_yciO_yrdC"/>
    <property type="match status" value="1"/>
</dbReference>
<keyword evidence="9 13" id="KW-0547">Nucleotide-binding</keyword>
<dbReference type="EC" id="2.7.7.87" evidence="3 13"/>
<dbReference type="InterPro" id="IPR005145">
    <property type="entry name" value="Sua5_C"/>
</dbReference>
<comment type="caution">
    <text evidence="16">The sequence shown here is derived from an EMBL/GenBank/DDBJ whole genome shotgun (WGS) entry which is preliminary data.</text>
</comment>
<evidence type="ECO:0000256" key="8">
    <source>
        <dbReference type="ARBA" id="ARBA00022695"/>
    </source>
</evidence>
<dbReference type="SUPFAM" id="SSF55821">
    <property type="entry name" value="YrdC/RibB"/>
    <property type="match status" value="1"/>
</dbReference>
<evidence type="ECO:0000256" key="7">
    <source>
        <dbReference type="ARBA" id="ARBA00022694"/>
    </source>
</evidence>
<proteinExistence type="inferred from homology"/>
<evidence type="ECO:0000256" key="12">
    <source>
        <dbReference type="ARBA" id="ARBA00048366"/>
    </source>
</evidence>
<dbReference type="Pfam" id="PF03481">
    <property type="entry name" value="Sua5_C"/>
    <property type="match status" value="1"/>
</dbReference>
<dbReference type="GO" id="GO:0006450">
    <property type="term" value="P:regulation of translational fidelity"/>
    <property type="evidence" value="ECO:0007669"/>
    <property type="project" value="TreeGrafter"/>
</dbReference>
<feature type="binding site" evidence="14">
    <location>
        <position position="156"/>
    </location>
    <ligand>
        <name>ATP</name>
        <dbReference type="ChEBI" id="CHEBI:30616"/>
    </ligand>
</feature>
<keyword evidence="8 13" id="KW-0548">Nucleotidyltransferase</keyword>
<comment type="similarity">
    <text evidence="2 13">Belongs to the SUA5 family.</text>
</comment>
<evidence type="ECO:0000313" key="17">
    <source>
        <dbReference type="Proteomes" id="UP000246132"/>
    </source>
</evidence>
<dbReference type="Proteomes" id="UP000246132">
    <property type="component" value="Unassembled WGS sequence"/>
</dbReference>
<evidence type="ECO:0000313" key="16">
    <source>
        <dbReference type="EMBL" id="RKF06832.1"/>
    </source>
</evidence>
<gene>
    <name evidence="16" type="ORF">DEM25_009280</name>
</gene>